<protein>
    <recommendedName>
        <fullName evidence="1">Endonuclease/exonuclease/phosphatase domain-containing protein</fullName>
    </recommendedName>
</protein>
<dbReference type="Pfam" id="PF03372">
    <property type="entry name" value="Exo_endo_phos"/>
    <property type="match status" value="1"/>
</dbReference>
<evidence type="ECO:0000313" key="2">
    <source>
        <dbReference type="EMBL" id="SVE16857.1"/>
    </source>
</evidence>
<feature type="domain" description="Endonuclease/exonuclease/phosphatase" evidence="1">
    <location>
        <begin position="4"/>
        <end position="56"/>
    </location>
</feature>
<accession>A0A383B9P8</accession>
<gene>
    <name evidence="2" type="ORF">METZ01_LOCUS469711</name>
</gene>
<sequence>MKIVTYNIQFGCGRDGKVDLDRIIEAVRDADVIALQEVDRYWPRSGDIDQVKLIVDNFPIFDFAYGPGVDQAITGKMGSDGRP</sequence>
<organism evidence="2">
    <name type="scientific">marine metagenome</name>
    <dbReference type="NCBI Taxonomy" id="408172"/>
    <lineage>
        <taxon>unclassified sequences</taxon>
        <taxon>metagenomes</taxon>
        <taxon>ecological metagenomes</taxon>
    </lineage>
</organism>
<dbReference type="GO" id="GO:0003824">
    <property type="term" value="F:catalytic activity"/>
    <property type="evidence" value="ECO:0007669"/>
    <property type="project" value="InterPro"/>
</dbReference>
<dbReference type="EMBL" id="UINC01198757">
    <property type="protein sequence ID" value="SVE16857.1"/>
    <property type="molecule type" value="Genomic_DNA"/>
</dbReference>
<dbReference type="InterPro" id="IPR005135">
    <property type="entry name" value="Endo/exonuclease/phosphatase"/>
</dbReference>
<name>A0A383B9P8_9ZZZZ</name>
<dbReference type="AlphaFoldDB" id="A0A383B9P8"/>
<dbReference type="Gene3D" id="3.60.10.10">
    <property type="entry name" value="Endonuclease/exonuclease/phosphatase"/>
    <property type="match status" value="1"/>
</dbReference>
<dbReference type="SUPFAM" id="SSF56219">
    <property type="entry name" value="DNase I-like"/>
    <property type="match status" value="1"/>
</dbReference>
<evidence type="ECO:0000259" key="1">
    <source>
        <dbReference type="Pfam" id="PF03372"/>
    </source>
</evidence>
<feature type="non-terminal residue" evidence="2">
    <location>
        <position position="83"/>
    </location>
</feature>
<dbReference type="InterPro" id="IPR036691">
    <property type="entry name" value="Endo/exonu/phosph_ase_sf"/>
</dbReference>
<proteinExistence type="predicted"/>
<reference evidence="2" key="1">
    <citation type="submission" date="2018-05" db="EMBL/GenBank/DDBJ databases">
        <authorList>
            <person name="Lanie J.A."/>
            <person name="Ng W.-L."/>
            <person name="Kazmierczak K.M."/>
            <person name="Andrzejewski T.M."/>
            <person name="Davidsen T.M."/>
            <person name="Wayne K.J."/>
            <person name="Tettelin H."/>
            <person name="Glass J.I."/>
            <person name="Rusch D."/>
            <person name="Podicherti R."/>
            <person name="Tsui H.-C.T."/>
            <person name="Winkler M.E."/>
        </authorList>
    </citation>
    <scope>NUCLEOTIDE SEQUENCE</scope>
</reference>